<proteinExistence type="predicted"/>
<evidence type="ECO:0000313" key="5">
    <source>
        <dbReference type="Proteomes" id="UP000322139"/>
    </source>
</evidence>
<dbReference type="Pfam" id="PF13115">
    <property type="entry name" value="YtkA"/>
    <property type="match status" value="2"/>
</dbReference>
<reference evidence="4 5" key="1">
    <citation type="submission" date="2019-08" db="EMBL/GenBank/DDBJ databases">
        <title>Bacillus genomes from the desert of Cuatro Cienegas, Coahuila.</title>
        <authorList>
            <person name="Olmedo-Alvarez G."/>
        </authorList>
    </citation>
    <scope>NUCLEOTIDE SEQUENCE [LARGE SCALE GENOMIC DNA]</scope>
    <source>
        <strain evidence="4 5">CH446_14T</strain>
    </source>
</reference>
<accession>A0A5D4RL48</accession>
<keyword evidence="2" id="KW-0732">Signal</keyword>
<dbReference type="EMBL" id="VTER01000003">
    <property type="protein sequence ID" value="TYS50152.1"/>
    <property type="molecule type" value="Genomic_DNA"/>
</dbReference>
<dbReference type="PROSITE" id="PS51257">
    <property type="entry name" value="PROKAR_LIPOPROTEIN"/>
    <property type="match status" value="1"/>
</dbReference>
<sequence>MKEGQKMKKYLYVFILAVMALAACGKGSDDSGQGNGGQVPEILEANLDVPEKVELNEEITLSVEVVQGEEAVEDADEVKFEIWQEGNQEESEMLPAEHTGKGIYQAAKTFGKDGDYIVQVHVTARDMHTMPKAEVQAGEGGEAGNSADGEAAHDHGEDEGHDHESGGEESSHHHGEAVISFIKPDHIHMKQAAGLEVQVDKKDGSPLEEALVKLEIMKEGKDTPEWVNLTESGDGKYSAEHSFAEAGSYTVTVHVENSEGLHEHSDFPLTVE</sequence>
<protein>
    <submittedName>
        <fullName evidence="4">FixH family protein</fullName>
    </submittedName>
</protein>
<feature type="domain" description="YtkA-like" evidence="3">
    <location>
        <begin position="182"/>
        <end position="254"/>
    </location>
</feature>
<dbReference type="InterPro" id="IPR032693">
    <property type="entry name" value="YtkA-like_dom"/>
</dbReference>
<feature type="chain" id="PRO_5039503000" evidence="2">
    <location>
        <begin position="26"/>
        <end position="272"/>
    </location>
</feature>
<feature type="domain" description="YtkA-like" evidence="3">
    <location>
        <begin position="40"/>
        <end position="121"/>
    </location>
</feature>
<name>A0A5D4RL48_9BACI</name>
<organism evidence="4 5">
    <name type="scientific">Bacillus infantis</name>
    <dbReference type="NCBI Taxonomy" id="324767"/>
    <lineage>
        <taxon>Bacteria</taxon>
        <taxon>Bacillati</taxon>
        <taxon>Bacillota</taxon>
        <taxon>Bacilli</taxon>
        <taxon>Bacillales</taxon>
        <taxon>Bacillaceae</taxon>
        <taxon>Bacillus</taxon>
    </lineage>
</organism>
<feature type="signal peptide" evidence="2">
    <location>
        <begin position="1"/>
        <end position="25"/>
    </location>
</feature>
<evidence type="ECO:0000256" key="1">
    <source>
        <dbReference type="SAM" id="MobiDB-lite"/>
    </source>
</evidence>
<feature type="compositionally biased region" description="Basic and acidic residues" evidence="1">
    <location>
        <begin position="150"/>
        <end position="174"/>
    </location>
</feature>
<dbReference type="Proteomes" id="UP000322139">
    <property type="component" value="Unassembled WGS sequence"/>
</dbReference>
<evidence type="ECO:0000259" key="3">
    <source>
        <dbReference type="Pfam" id="PF13115"/>
    </source>
</evidence>
<feature type="region of interest" description="Disordered" evidence="1">
    <location>
        <begin position="136"/>
        <end position="174"/>
    </location>
</feature>
<comment type="caution">
    <text evidence="4">The sequence shown here is derived from an EMBL/GenBank/DDBJ whole genome shotgun (WGS) entry which is preliminary data.</text>
</comment>
<dbReference type="Gene3D" id="2.60.40.10">
    <property type="entry name" value="Immunoglobulins"/>
    <property type="match status" value="1"/>
</dbReference>
<evidence type="ECO:0000256" key="2">
    <source>
        <dbReference type="SAM" id="SignalP"/>
    </source>
</evidence>
<dbReference type="AlphaFoldDB" id="A0A5D4RL48"/>
<gene>
    <name evidence="4" type="ORF">FZD51_06255</name>
</gene>
<dbReference type="InterPro" id="IPR013783">
    <property type="entry name" value="Ig-like_fold"/>
</dbReference>
<evidence type="ECO:0000313" key="4">
    <source>
        <dbReference type="EMBL" id="TYS50152.1"/>
    </source>
</evidence>